<dbReference type="InterPro" id="IPR031352">
    <property type="entry name" value="SesA"/>
</dbReference>
<dbReference type="AlphaFoldDB" id="A0AAN7GQV6"/>
<gene>
    <name evidence="3" type="ORF">QBC38DRAFT_286350</name>
</gene>
<reference evidence="3" key="2">
    <citation type="submission" date="2023-05" db="EMBL/GenBank/DDBJ databases">
        <authorList>
            <consortium name="Lawrence Berkeley National Laboratory"/>
            <person name="Steindorff A."/>
            <person name="Hensen N."/>
            <person name="Bonometti L."/>
            <person name="Westerberg I."/>
            <person name="Brannstrom I.O."/>
            <person name="Guillou S."/>
            <person name="Cros-Aarteil S."/>
            <person name="Calhoun S."/>
            <person name="Haridas S."/>
            <person name="Kuo A."/>
            <person name="Mondo S."/>
            <person name="Pangilinan J."/>
            <person name="Riley R."/>
            <person name="Labutti K."/>
            <person name="Andreopoulos B."/>
            <person name="Lipzen A."/>
            <person name="Chen C."/>
            <person name="Yanf M."/>
            <person name="Daum C."/>
            <person name="Ng V."/>
            <person name="Clum A."/>
            <person name="Ohm R."/>
            <person name="Martin F."/>
            <person name="Silar P."/>
            <person name="Natvig D."/>
            <person name="Lalanne C."/>
            <person name="Gautier V."/>
            <person name="Ament-Velasquez S.L."/>
            <person name="Kruys A."/>
            <person name="Hutchinson M.I."/>
            <person name="Powell A.J."/>
            <person name="Barry K."/>
            <person name="Miller A.N."/>
            <person name="Grigoriev I.V."/>
            <person name="Debuchy R."/>
            <person name="Gladieux P."/>
            <person name="Thoren M.H."/>
            <person name="Johannesson H."/>
        </authorList>
    </citation>
    <scope>NUCLEOTIDE SEQUENCE</scope>
    <source>
        <strain evidence="3">CBS 990.96</strain>
    </source>
</reference>
<proteinExistence type="predicted"/>
<accession>A0AAN7GQV6</accession>
<protein>
    <recommendedName>
        <fullName evidence="2">NACHT-NTPase and P-loop NTPases N-terminal domain-containing protein</fullName>
    </recommendedName>
</protein>
<evidence type="ECO:0000259" key="2">
    <source>
        <dbReference type="Pfam" id="PF17107"/>
    </source>
</evidence>
<dbReference type="EMBL" id="MU865382">
    <property type="protein sequence ID" value="KAK4224836.1"/>
    <property type="molecule type" value="Genomic_DNA"/>
</dbReference>
<dbReference type="Pfam" id="PF17107">
    <property type="entry name" value="SesA"/>
    <property type="match status" value="1"/>
</dbReference>
<reference evidence="3" key="1">
    <citation type="journal article" date="2023" name="Mol. Phylogenet. Evol.">
        <title>Genome-scale phylogeny and comparative genomics of the fungal order Sordariales.</title>
        <authorList>
            <person name="Hensen N."/>
            <person name="Bonometti L."/>
            <person name="Westerberg I."/>
            <person name="Brannstrom I.O."/>
            <person name="Guillou S."/>
            <person name="Cros-Aarteil S."/>
            <person name="Calhoun S."/>
            <person name="Haridas S."/>
            <person name="Kuo A."/>
            <person name="Mondo S."/>
            <person name="Pangilinan J."/>
            <person name="Riley R."/>
            <person name="LaButti K."/>
            <person name="Andreopoulos B."/>
            <person name="Lipzen A."/>
            <person name="Chen C."/>
            <person name="Yan M."/>
            <person name="Daum C."/>
            <person name="Ng V."/>
            <person name="Clum A."/>
            <person name="Steindorff A."/>
            <person name="Ohm R.A."/>
            <person name="Martin F."/>
            <person name="Silar P."/>
            <person name="Natvig D.O."/>
            <person name="Lalanne C."/>
            <person name="Gautier V."/>
            <person name="Ament-Velasquez S.L."/>
            <person name="Kruys A."/>
            <person name="Hutchinson M.I."/>
            <person name="Powell A.J."/>
            <person name="Barry K."/>
            <person name="Miller A.N."/>
            <person name="Grigoriev I.V."/>
            <person name="Debuchy R."/>
            <person name="Gladieux P."/>
            <person name="Hiltunen Thoren M."/>
            <person name="Johannesson H."/>
        </authorList>
    </citation>
    <scope>NUCLEOTIDE SEQUENCE</scope>
    <source>
        <strain evidence="3">CBS 990.96</strain>
    </source>
</reference>
<evidence type="ECO:0000256" key="1">
    <source>
        <dbReference type="SAM" id="Coils"/>
    </source>
</evidence>
<feature type="coiled-coil region" evidence="1">
    <location>
        <begin position="115"/>
        <end position="142"/>
    </location>
</feature>
<comment type="caution">
    <text evidence="3">The sequence shown here is derived from an EMBL/GenBank/DDBJ whole genome shotgun (WGS) entry which is preliminary data.</text>
</comment>
<dbReference type="Proteomes" id="UP001301958">
    <property type="component" value="Unassembled WGS sequence"/>
</dbReference>
<organism evidence="3 4">
    <name type="scientific">Podospora fimiseda</name>
    <dbReference type="NCBI Taxonomy" id="252190"/>
    <lineage>
        <taxon>Eukaryota</taxon>
        <taxon>Fungi</taxon>
        <taxon>Dikarya</taxon>
        <taxon>Ascomycota</taxon>
        <taxon>Pezizomycotina</taxon>
        <taxon>Sordariomycetes</taxon>
        <taxon>Sordariomycetidae</taxon>
        <taxon>Sordariales</taxon>
        <taxon>Podosporaceae</taxon>
        <taxon>Podospora</taxon>
    </lineage>
</organism>
<evidence type="ECO:0000313" key="4">
    <source>
        <dbReference type="Proteomes" id="UP001301958"/>
    </source>
</evidence>
<evidence type="ECO:0000313" key="3">
    <source>
        <dbReference type="EMBL" id="KAK4224836.1"/>
    </source>
</evidence>
<name>A0AAN7GQV6_9PEZI</name>
<keyword evidence="1" id="KW-0175">Coiled coil</keyword>
<sequence length="204" mass="23079">MRPCCKRIPYTATIPGQPRALPNFCLRNHLWPLSLRATFSPGTIDPLTAFAFAGTVITFVDFSWSLLIGTCDVYRSPTCMTQENARIGDIIHHLRDITADLEATPTGNSKHDKALRNLANDCSELATKLMDLLKKLKRNEKKNSIWSSLKVKWASLRKAGDVEDMVERLRDYRSEIILRLNLMLSVGSLWQPNSSRRPALSPVR</sequence>
<keyword evidence="4" id="KW-1185">Reference proteome</keyword>
<feature type="domain" description="NACHT-NTPase and P-loop NTPases N-terminal" evidence="2">
    <location>
        <begin position="56"/>
        <end position="171"/>
    </location>
</feature>